<organism evidence="2 3">
    <name type="scientific">Methylomonas methanica (strain DSM 25384 / MC09)</name>
    <dbReference type="NCBI Taxonomy" id="857087"/>
    <lineage>
        <taxon>Bacteria</taxon>
        <taxon>Pseudomonadati</taxon>
        <taxon>Pseudomonadota</taxon>
        <taxon>Gammaproteobacteria</taxon>
        <taxon>Methylococcales</taxon>
        <taxon>Methylococcaceae</taxon>
        <taxon>Methylomonas</taxon>
    </lineage>
</organism>
<keyword evidence="1" id="KW-0472">Membrane</keyword>
<evidence type="ECO:0000313" key="3">
    <source>
        <dbReference type="Proteomes" id="UP000008888"/>
    </source>
</evidence>
<dbReference type="RefSeq" id="WP_013819197.1">
    <property type="nucleotide sequence ID" value="NC_015572.1"/>
</dbReference>
<gene>
    <name evidence="2" type="ordered locus">Metme_2570</name>
</gene>
<accession>F9ZXH3</accession>
<feature type="transmembrane region" description="Helical" evidence="1">
    <location>
        <begin position="31"/>
        <end position="50"/>
    </location>
</feature>
<keyword evidence="1" id="KW-1133">Transmembrane helix</keyword>
<sequence length="63" mass="7107">MKKPNNLYRKLALGFLFILGLLSFLPPEFVLATLLFIAVTYGGVMVIKLATSYDLKLKRESKT</sequence>
<dbReference type="HOGENOM" id="CLU_2880718_0_0_6"/>
<dbReference type="AlphaFoldDB" id="F9ZXH3"/>
<reference evidence="3" key="3">
    <citation type="submission" date="2011-05" db="EMBL/GenBank/DDBJ databases">
        <title>Complete sequence of Methylomonas methanica MC09.</title>
        <authorList>
            <consortium name="US DOE Joint Genome Institute"/>
            <person name="Lucas S."/>
            <person name="Han J."/>
            <person name="Lapidus A."/>
            <person name="Cheng J.-F."/>
            <person name="Goodwin L."/>
            <person name="Pitluck S."/>
            <person name="Peters L."/>
            <person name="Mikhailova N."/>
            <person name="Teshima H."/>
            <person name="Han C."/>
            <person name="Tapia R."/>
            <person name="Land M."/>
            <person name="Hauser L."/>
            <person name="Kyrpides N."/>
            <person name="Ivanova N."/>
            <person name="Pagani I."/>
            <person name="Stein L."/>
            <person name="Woyke T."/>
        </authorList>
    </citation>
    <scope>NUCLEOTIDE SEQUENCE [LARGE SCALE GENOMIC DNA]</scope>
    <source>
        <strain evidence="3">MC09</strain>
    </source>
</reference>
<keyword evidence="1" id="KW-0812">Transmembrane</keyword>
<dbReference type="EMBL" id="CP002738">
    <property type="protein sequence ID" value="AEG00961.1"/>
    <property type="molecule type" value="Genomic_DNA"/>
</dbReference>
<dbReference type="KEGG" id="mmt:Metme_2570"/>
<reference evidence="2 3" key="1">
    <citation type="journal article" date="2011" name="J. Bacteriol.">
        <title>Complete Genome Sequence of the Aerobic Marine Methanotroph Methylomonas methanica MC09.</title>
        <authorList>
            <person name="Boden R."/>
            <person name="Cunliffe M."/>
            <person name="Scanlan J."/>
            <person name="Moussard H."/>
            <person name="Kits K.D."/>
            <person name="Klotz M.G."/>
            <person name="Jetten M.S."/>
            <person name="Vuilleumier S."/>
            <person name="Han J."/>
            <person name="Peters L."/>
            <person name="Mikhailova N."/>
            <person name="Teshima H."/>
            <person name="Tapia R."/>
            <person name="Kyrpides N."/>
            <person name="Ivanova N."/>
            <person name="Pagani I."/>
            <person name="Cheng J.F."/>
            <person name="Goodwin L."/>
            <person name="Han C."/>
            <person name="Hauser L."/>
            <person name="Land M.L."/>
            <person name="Lapidus A."/>
            <person name="Lucas S."/>
            <person name="Pitluck S."/>
            <person name="Woyke T."/>
            <person name="Stein L."/>
            <person name="Murrell J.C."/>
        </authorList>
    </citation>
    <scope>NUCLEOTIDE SEQUENCE [LARGE SCALE GENOMIC DNA]</scope>
    <source>
        <strain evidence="2 3">MC09</strain>
    </source>
</reference>
<feature type="transmembrane region" description="Helical" evidence="1">
    <location>
        <begin position="7"/>
        <end position="25"/>
    </location>
</feature>
<protein>
    <submittedName>
        <fullName evidence="2">Uncharacterized protein</fullName>
    </submittedName>
</protein>
<evidence type="ECO:0000256" key="1">
    <source>
        <dbReference type="SAM" id="Phobius"/>
    </source>
</evidence>
<dbReference type="Proteomes" id="UP000008888">
    <property type="component" value="Chromosome"/>
</dbReference>
<name>F9ZXH3_METMM</name>
<reference key="2">
    <citation type="submission" date="2011-05" db="EMBL/GenBank/DDBJ databases">
        <title>Complete genome sequence of the aerobic marine methanotroph Methylomonas methanica MC09.</title>
        <authorList>
            <person name="Boden R."/>
            <person name="Cunliffe M."/>
            <person name="Scanlan J."/>
            <person name="Moussard H."/>
            <person name="Kits K.D."/>
            <person name="Klotz M."/>
            <person name="Jetten M."/>
            <person name="Vuilleumier S."/>
            <person name="Han J."/>
            <person name="Peters L."/>
            <person name="Mikhailova N."/>
            <person name="Teshima H."/>
            <person name="Tapia R."/>
            <person name="Kyrpides N."/>
            <person name="Ivanova N."/>
            <person name="Pagani I."/>
            <person name="Cheng J.-F."/>
            <person name="Goodwin L."/>
            <person name="Han C."/>
            <person name="Hauser L."/>
            <person name="Land M."/>
            <person name="Lapidus A."/>
            <person name="Lucas S."/>
            <person name="Pitluck S."/>
            <person name="Woyke T."/>
            <person name="Stein L.Y."/>
            <person name="Murrell C."/>
        </authorList>
    </citation>
    <scope>NUCLEOTIDE SEQUENCE</scope>
    <source>
        <strain>MC09</strain>
    </source>
</reference>
<proteinExistence type="predicted"/>
<keyword evidence="3" id="KW-1185">Reference proteome</keyword>
<evidence type="ECO:0000313" key="2">
    <source>
        <dbReference type="EMBL" id="AEG00961.1"/>
    </source>
</evidence>